<dbReference type="Gene3D" id="3.40.190.290">
    <property type="match status" value="1"/>
</dbReference>
<dbReference type="InterPro" id="IPR050950">
    <property type="entry name" value="HTH-type_LysR_regulators"/>
</dbReference>
<dbReference type="Proteomes" id="UP000515811">
    <property type="component" value="Chromosome"/>
</dbReference>
<name>A0A7G9RR22_9BURK</name>
<dbReference type="EMBL" id="CP060714">
    <property type="protein sequence ID" value="QNN58047.1"/>
    <property type="molecule type" value="Genomic_DNA"/>
</dbReference>
<evidence type="ECO:0000256" key="3">
    <source>
        <dbReference type="ARBA" id="ARBA00023125"/>
    </source>
</evidence>
<evidence type="ECO:0000256" key="4">
    <source>
        <dbReference type="ARBA" id="ARBA00023163"/>
    </source>
</evidence>
<dbReference type="GO" id="GO:0003677">
    <property type="term" value="F:DNA binding"/>
    <property type="evidence" value="ECO:0007669"/>
    <property type="project" value="UniProtKB-KW"/>
</dbReference>
<dbReference type="Pfam" id="PF03466">
    <property type="entry name" value="LysR_substrate"/>
    <property type="match status" value="1"/>
</dbReference>
<dbReference type="PROSITE" id="PS50931">
    <property type="entry name" value="HTH_LYSR"/>
    <property type="match status" value="1"/>
</dbReference>
<comment type="similarity">
    <text evidence="1">Belongs to the LysR transcriptional regulatory family.</text>
</comment>
<evidence type="ECO:0000259" key="5">
    <source>
        <dbReference type="PROSITE" id="PS50931"/>
    </source>
</evidence>
<feature type="domain" description="HTH lysR-type" evidence="5">
    <location>
        <begin position="3"/>
        <end position="60"/>
    </location>
</feature>
<dbReference type="GO" id="GO:0003700">
    <property type="term" value="F:DNA-binding transcription factor activity"/>
    <property type="evidence" value="ECO:0007669"/>
    <property type="project" value="InterPro"/>
</dbReference>
<dbReference type="GO" id="GO:0005829">
    <property type="term" value="C:cytosol"/>
    <property type="evidence" value="ECO:0007669"/>
    <property type="project" value="TreeGrafter"/>
</dbReference>
<protein>
    <submittedName>
        <fullName evidence="6">LysR family transcriptional regulator</fullName>
    </submittedName>
</protein>
<proteinExistence type="inferred from homology"/>
<sequence>MNVTLRQLQVFLSVARTRNFSRTGDAIGLTQPAVSRSITELEAQLGLQLVNRTTREVELTDAGRSLATRLPRVLDDLDATLLDVAGMATGRKGRVRVASSPTLSANLMPECIALCHRLHPGLELMLLDRVQSATLASVLSGEVDFGVVIDPEEREALTCETILSEPFILACSPEHPLTHKRHVNWTDLNGESLVLLDHASGSRRLIDEILARLGVQCTIAQEVGHSTTIFRMIEAGLGVAVIPQLALPPQGLAELCVRPLLPRMDRQVMLVHRRNRALSPLAQTAWQLVREQAAGLAALNSAAELPHRPDRRLAKRSHQPK</sequence>
<keyword evidence="3" id="KW-0238">DNA-binding</keyword>
<dbReference type="InterPro" id="IPR036388">
    <property type="entry name" value="WH-like_DNA-bd_sf"/>
</dbReference>
<dbReference type="InterPro" id="IPR005119">
    <property type="entry name" value="LysR_subst-bd"/>
</dbReference>
<keyword evidence="4" id="KW-0804">Transcription</keyword>
<dbReference type="Pfam" id="PF00126">
    <property type="entry name" value="HTH_1"/>
    <property type="match status" value="1"/>
</dbReference>
<dbReference type="PANTHER" id="PTHR30419:SF14">
    <property type="entry name" value="LYSR FAMILY TRANSCRIPTIONAL REGULATOR"/>
    <property type="match status" value="1"/>
</dbReference>
<evidence type="ECO:0000256" key="1">
    <source>
        <dbReference type="ARBA" id="ARBA00009437"/>
    </source>
</evidence>
<dbReference type="CDD" id="cd08440">
    <property type="entry name" value="PBP2_LTTR_like_4"/>
    <property type="match status" value="1"/>
</dbReference>
<evidence type="ECO:0000313" key="7">
    <source>
        <dbReference type="Proteomes" id="UP000515811"/>
    </source>
</evidence>
<organism evidence="6 7">
    <name type="scientific">Diaphorobacter ruginosibacter</name>
    <dbReference type="NCBI Taxonomy" id="1715720"/>
    <lineage>
        <taxon>Bacteria</taxon>
        <taxon>Pseudomonadati</taxon>
        <taxon>Pseudomonadota</taxon>
        <taxon>Betaproteobacteria</taxon>
        <taxon>Burkholderiales</taxon>
        <taxon>Comamonadaceae</taxon>
        <taxon>Diaphorobacter</taxon>
    </lineage>
</organism>
<evidence type="ECO:0000313" key="6">
    <source>
        <dbReference type="EMBL" id="QNN58047.1"/>
    </source>
</evidence>
<dbReference type="KEGG" id="drg:H9K76_04030"/>
<dbReference type="FunFam" id="1.10.10.10:FF:000001">
    <property type="entry name" value="LysR family transcriptional regulator"/>
    <property type="match status" value="1"/>
</dbReference>
<dbReference type="PRINTS" id="PR00039">
    <property type="entry name" value="HTHLYSR"/>
</dbReference>
<dbReference type="SUPFAM" id="SSF46785">
    <property type="entry name" value="Winged helix' DNA-binding domain"/>
    <property type="match status" value="1"/>
</dbReference>
<dbReference type="InterPro" id="IPR036390">
    <property type="entry name" value="WH_DNA-bd_sf"/>
</dbReference>
<dbReference type="InterPro" id="IPR000847">
    <property type="entry name" value="LysR_HTH_N"/>
</dbReference>
<dbReference type="AlphaFoldDB" id="A0A7G9RR22"/>
<keyword evidence="7" id="KW-1185">Reference proteome</keyword>
<dbReference type="PANTHER" id="PTHR30419">
    <property type="entry name" value="HTH-TYPE TRANSCRIPTIONAL REGULATOR YBHD"/>
    <property type="match status" value="1"/>
</dbReference>
<reference evidence="6 7" key="1">
    <citation type="submission" date="2020-08" db="EMBL/GenBank/DDBJ databases">
        <title>Genome sequence of Diaphorobacter ruginosibacter DSM 27467T.</title>
        <authorList>
            <person name="Hyun D.-W."/>
            <person name="Bae J.-W."/>
        </authorList>
    </citation>
    <scope>NUCLEOTIDE SEQUENCE [LARGE SCALE GENOMIC DNA]</scope>
    <source>
        <strain evidence="6 7">DSM 27467</strain>
    </source>
</reference>
<dbReference type="RefSeq" id="WP_187598292.1">
    <property type="nucleotide sequence ID" value="NZ_CP060714.1"/>
</dbReference>
<dbReference type="SUPFAM" id="SSF53850">
    <property type="entry name" value="Periplasmic binding protein-like II"/>
    <property type="match status" value="1"/>
</dbReference>
<gene>
    <name evidence="6" type="ORF">H9K76_04030</name>
</gene>
<accession>A0A7G9RR22</accession>
<evidence type="ECO:0000256" key="2">
    <source>
        <dbReference type="ARBA" id="ARBA00023015"/>
    </source>
</evidence>
<keyword evidence="2" id="KW-0805">Transcription regulation</keyword>
<dbReference type="Gene3D" id="1.10.10.10">
    <property type="entry name" value="Winged helix-like DNA-binding domain superfamily/Winged helix DNA-binding domain"/>
    <property type="match status" value="1"/>
</dbReference>